<keyword evidence="2" id="KW-0238">DNA-binding</keyword>
<feature type="domain" description="HTH cro/C1-type" evidence="5">
    <location>
        <begin position="8"/>
        <end position="51"/>
    </location>
</feature>
<keyword evidence="7" id="KW-1185">Reference proteome</keyword>
<evidence type="ECO:0000259" key="5">
    <source>
        <dbReference type="PROSITE" id="PS50943"/>
    </source>
</evidence>
<protein>
    <submittedName>
        <fullName evidence="6">LacI family transcriptional regulator</fullName>
    </submittedName>
</protein>
<dbReference type="InterPro" id="IPR000843">
    <property type="entry name" value="HTH_LacI"/>
</dbReference>
<evidence type="ECO:0000259" key="4">
    <source>
        <dbReference type="PROSITE" id="PS50932"/>
    </source>
</evidence>
<dbReference type="Gene3D" id="3.40.50.2300">
    <property type="match status" value="2"/>
</dbReference>
<evidence type="ECO:0000256" key="1">
    <source>
        <dbReference type="ARBA" id="ARBA00023015"/>
    </source>
</evidence>
<dbReference type="PROSITE" id="PS50932">
    <property type="entry name" value="HTH_LACI_2"/>
    <property type="match status" value="1"/>
</dbReference>
<dbReference type="SUPFAM" id="SSF47413">
    <property type="entry name" value="lambda repressor-like DNA-binding domains"/>
    <property type="match status" value="1"/>
</dbReference>
<gene>
    <name evidence="6" type="ORF">AUP40_11245</name>
</gene>
<dbReference type="Pfam" id="PF00356">
    <property type="entry name" value="LacI"/>
    <property type="match status" value="1"/>
</dbReference>
<dbReference type="InterPro" id="IPR028082">
    <property type="entry name" value="Peripla_BP_I"/>
</dbReference>
<dbReference type="InterPro" id="IPR010982">
    <property type="entry name" value="Lambda_DNA-bd_dom_sf"/>
</dbReference>
<dbReference type="CDD" id="cd01392">
    <property type="entry name" value="HTH_LacI"/>
    <property type="match status" value="1"/>
</dbReference>
<dbReference type="Pfam" id="PF13377">
    <property type="entry name" value="Peripla_BP_3"/>
    <property type="match status" value="1"/>
</dbReference>
<keyword evidence="1" id="KW-0805">Transcription regulation</keyword>
<dbReference type="InterPro" id="IPR001387">
    <property type="entry name" value="Cro/C1-type_HTH"/>
</dbReference>
<feature type="domain" description="HTH lacI-type" evidence="4">
    <location>
        <begin position="7"/>
        <end position="61"/>
    </location>
</feature>
<evidence type="ECO:0000313" key="7">
    <source>
        <dbReference type="Proteomes" id="UP000076167"/>
    </source>
</evidence>
<dbReference type="PANTHER" id="PTHR30146">
    <property type="entry name" value="LACI-RELATED TRANSCRIPTIONAL REPRESSOR"/>
    <property type="match status" value="1"/>
</dbReference>
<dbReference type="PANTHER" id="PTHR30146:SF150">
    <property type="entry name" value="ARABINOSE METABOLISM TRANSCRIPTIONAL REPRESSOR"/>
    <property type="match status" value="1"/>
</dbReference>
<evidence type="ECO:0000313" key="6">
    <source>
        <dbReference type="EMBL" id="KZD06170.1"/>
    </source>
</evidence>
<dbReference type="Gene3D" id="1.10.260.40">
    <property type="entry name" value="lambda repressor-like DNA-binding domains"/>
    <property type="match status" value="1"/>
</dbReference>
<dbReference type="InterPro" id="IPR046335">
    <property type="entry name" value="LacI/GalR-like_sensor"/>
</dbReference>
<dbReference type="PROSITE" id="PS50943">
    <property type="entry name" value="HTH_CROC1"/>
    <property type="match status" value="1"/>
</dbReference>
<dbReference type="RefSeq" id="WP_063094455.1">
    <property type="nucleotide sequence ID" value="NZ_LPXL01000008.1"/>
</dbReference>
<comment type="caution">
    <text evidence="6">The sequence shown here is derived from an EMBL/GenBank/DDBJ whole genome shotgun (WGS) entry which is preliminary data.</text>
</comment>
<name>A0ABR5Y6S7_9PROT</name>
<evidence type="ECO:0000256" key="3">
    <source>
        <dbReference type="ARBA" id="ARBA00023163"/>
    </source>
</evidence>
<organism evidence="6 7">
    <name type="scientific">Thalassospira xiamenensis</name>
    <dbReference type="NCBI Taxonomy" id="220697"/>
    <lineage>
        <taxon>Bacteria</taxon>
        <taxon>Pseudomonadati</taxon>
        <taxon>Pseudomonadota</taxon>
        <taxon>Alphaproteobacteria</taxon>
        <taxon>Rhodospirillales</taxon>
        <taxon>Thalassospiraceae</taxon>
        <taxon>Thalassospira</taxon>
    </lineage>
</organism>
<reference evidence="6 7" key="1">
    <citation type="submission" date="2015-12" db="EMBL/GenBank/DDBJ databases">
        <title>Genome sequence of Thalassospira xiamenensis MCCC 1A03005.</title>
        <authorList>
            <person name="Lu L."/>
            <person name="Lai Q."/>
            <person name="Shao Z."/>
            <person name="Qian P."/>
        </authorList>
    </citation>
    <scope>NUCLEOTIDE SEQUENCE [LARGE SCALE GENOMIC DNA]</scope>
    <source>
        <strain evidence="6 7">MCCC 1A03005</strain>
    </source>
</reference>
<dbReference type="EMBL" id="LPXL01000008">
    <property type="protein sequence ID" value="KZD06170.1"/>
    <property type="molecule type" value="Genomic_DNA"/>
</dbReference>
<evidence type="ECO:0000256" key="2">
    <source>
        <dbReference type="ARBA" id="ARBA00023125"/>
    </source>
</evidence>
<dbReference type="SMART" id="SM00354">
    <property type="entry name" value="HTH_LACI"/>
    <property type="match status" value="1"/>
</dbReference>
<dbReference type="Proteomes" id="UP000076167">
    <property type="component" value="Unassembled WGS sequence"/>
</dbReference>
<keyword evidence="3" id="KW-0804">Transcription</keyword>
<proteinExistence type="predicted"/>
<dbReference type="SUPFAM" id="SSF53822">
    <property type="entry name" value="Periplasmic binding protein-like I"/>
    <property type="match status" value="1"/>
</dbReference>
<accession>A0ABR5Y6S7</accession>
<sequence>MKKNNKPTIKQIAEQAGVSPSTVSLVLNGKGEISGVTRSRVLEVVSSLNYLPRAPKNRGKTTKTIKFLKIAKHGHTVNRDHSHFISDYIDGMSSEATNRGYKLQVLSYENVTARDITDILATSDATAAIILGTELTRDDVRKLQEFRLPIVFIDCFYDYIDANFVDMNNADAVFTVLSHLKNLGFSKIGYVGSETETRNFALRHEAFLDVMEHLALPMEERHVLSVGSTITSAYDDSLRELSRADTIADAYFCANDVMAYGFAKALKEKGYKIPQDVSIVGFDNLPMSATLDPALTTIDVSKRKIGSMAVTVLDELLNAEGSLPAVKVQVGAELVIRASTASKKLR</sequence>